<comment type="catalytic activity">
    <reaction evidence="10">
        <text>a (3R)-hydroxyacyl-[ACP] + L-ornithine = a lyso-ornithine lipid + holo-[ACP] + H(+)</text>
        <dbReference type="Rhea" id="RHEA:20633"/>
        <dbReference type="Rhea" id="RHEA-COMP:9685"/>
        <dbReference type="Rhea" id="RHEA-COMP:9945"/>
        <dbReference type="ChEBI" id="CHEBI:15378"/>
        <dbReference type="ChEBI" id="CHEBI:46911"/>
        <dbReference type="ChEBI" id="CHEBI:64479"/>
        <dbReference type="ChEBI" id="CHEBI:78827"/>
        <dbReference type="ChEBI" id="CHEBI:138482"/>
        <dbReference type="EC" id="2.3.2.30"/>
    </reaction>
    <physiologicalReaction direction="left-to-right" evidence="10">
        <dbReference type="Rhea" id="RHEA:20634"/>
    </physiologicalReaction>
</comment>
<keyword evidence="5" id="KW-0012">Acyltransferase</keyword>
<evidence type="ECO:0000256" key="5">
    <source>
        <dbReference type="ARBA" id="ARBA00023315"/>
    </source>
</evidence>
<reference evidence="11 12" key="1">
    <citation type="submission" date="2018-06" db="EMBL/GenBank/DDBJ databases">
        <authorList>
            <consortium name="Pathogen Informatics"/>
            <person name="Doyle S."/>
        </authorList>
    </citation>
    <scope>NUCLEOTIDE SEQUENCE [LARGE SCALE GENOMIC DNA]</scope>
    <source>
        <strain evidence="11 12">NCTC13291</strain>
    </source>
</reference>
<dbReference type="PANTHER" id="PTHR37323">
    <property type="entry name" value="GCN5-RELATED N-ACETYLTRANSFERASE"/>
    <property type="match status" value="1"/>
</dbReference>
<dbReference type="PANTHER" id="PTHR37323:SF1">
    <property type="entry name" value="L-ORNITHINE N(ALPHA)-ACYLTRANSFERASE"/>
    <property type="match status" value="1"/>
</dbReference>
<keyword evidence="3" id="KW-0808">Transferase</keyword>
<dbReference type="GO" id="GO:0006629">
    <property type="term" value="P:lipid metabolic process"/>
    <property type="evidence" value="ECO:0007669"/>
    <property type="project" value="UniProtKB-KW"/>
</dbReference>
<evidence type="ECO:0000256" key="6">
    <source>
        <dbReference type="ARBA" id="ARBA00038095"/>
    </source>
</evidence>
<protein>
    <recommendedName>
        <fullName evidence="8">L-ornithine N(alpha)-acyltransferase</fullName>
        <ecNumber evidence="7">2.3.2.30</ecNumber>
    </recommendedName>
</protein>
<evidence type="ECO:0000256" key="8">
    <source>
        <dbReference type="ARBA" id="ARBA00039866"/>
    </source>
</evidence>
<evidence type="ECO:0000256" key="7">
    <source>
        <dbReference type="ARBA" id="ARBA00039058"/>
    </source>
</evidence>
<comment type="pathway">
    <text evidence="1">Lipid metabolism.</text>
</comment>
<comment type="function">
    <text evidence="9">Catalyzes the first step in the biosynthesis of ornithine lipids, which are phosphorus-free membrane lipids. Catalyzes the 3-hydroxyacyl-acyl carrier protein-dependent acylation of ornithine to form lyso-ornithine lipid (LOL).</text>
</comment>
<evidence type="ECO:0000313" key="11">
    <source>
        <dbReference type="EMBL" id="SUE40255.1"/>
    </source>
</evidence>
<dbReference type="Gene3D" id="3.40.630.30">
    <property type="match status" value="1"/>
</dbReference>
<dbReference type="AlphaFoldDB" id="A0A379N247"/>
<sequence length="282" mass="31352">MSVVRGVIRDNFHAPPPMTDAGFGELRAGELGVRIAVRDWEIEAAQALRWKVFYEEMGARPTPEMRPGRDVDAYDAVADHLLVVDHSLGEGPESVVGTYRLIRREAAALIGRFYSADEYDLRPLLGLPGQILELGRSCVGENHRTRGSLQLLWRGIAAYVHKHRVEVMFGCASLPGTDLDVLAEPLTYLALNHMAPPHLRPRALPARYESMVRLDPSQVGRNALADLPPLVKGYLRLGGFVGDGAVVDHQFNTTDVCVVVKTDQVTEKYFKHYERKAGWSSE</sequence>
<evidence type="ECO:0000256" key="9">
    <source>
        <dbReference type="ARBA" id="ARBA00045724"/>
    </source>
</evidence>
<dbReference type="InterPro" id="IPR052351">
    <property type="entry name" value="Ornithine_N-alpha-AT"/>
</dbReference>
<dbReference type="RefSeq" id="WP_019461370.1">
    <property type="nucleotide sequence ID" value="NZ_CP025189.1"/>
</dbReference>
<dbReference type="GO" id="GO:0043810">
    <property type="term" value="F:ornithine-acyl [acyl carrier protein] N-acyltransferase activity"/>
    <property type="evidence" value="ECO:0007669"/>
    <property type="project" value="UniProtKB-EC"/>
</dbReference>
<proteinExistence type="inferred from homology"/>
<evidence type="ECO:0000256" key="4">
    <source>
        <dbReference type="ARBA" id="ARBA00023098"/>
    </source>
</evidence>
<keyword evidence="4" id="KW-0443">Lipid metabolism</keyword>
<dbReference type="EC" id="2.3.2.30" evidence="7"/>
<dbReference type="InterPro" id="IPR016181">
    <property type="entry name" value="Acyl_CoA_acyltransferase"/>
</dbReference>
<dbReference type="Pfam" id="PF13444">
    <property type="entry name" value="Acetyltransf_5"/>
    <property type="match status" value="1"/>
</dbReference>
<accession>A0A379N247</accession>
<name>A0A379N247_9PROT</name>
<evidence type="ECO:0000256" key="10">
    <source>
        <dbReference type="ARBA" id="ARBA00047785"/>
    </source>
</evidence>
<evidence type="ECO:0000256" key="1">
    <source>
        <dbReference type="ARBA" id="ARBA00005189"/>
    </source>
</evidence>
<dbReference type="Proteomes" id="UP000254919">
    <property type="component" value="Unassembled WGS sequence"/>
</dbReference>
<keyword evidence="2" id="KW-0444">Lipid biosynthesis</keyword>
<dbReference type="SUPFAM" id="SSF55729">
    <property type="entry name" value="Acyl-CoA N-acyltransferases (Nat)"/>
    <property type="match status" value="1"/>
</dbReference>
<dbReference type="EMBL" id="UGVN01000001">
    <property type="protein sequence ID" value="SUE40255.1"/>
    <property type="molecule type" value="Genomic_DNA"/>
</dbReference>
<comment type="similarity">
    <text evidence="6">Belongs to the acetyltransferase family. OlsB subfamily.</text>
</comment>
<evidence type="ECO:0000256" key="2">
    <source>
        <dbReference type="ARBA" id="ARBA00022516"/>
    </source>
</evidence>
<evidence type="ECO:0000313" key="12">
    <source>
        <dbReference type="Proteomes" id="UP000254919"/>
    </source>
</evidence>
<evidence type="ECO:0000256" key="3">
    <source>
        <dbReference type="ARBA" id="ARBA00022679"/>
    </source>
</evidence>
<gene>
    <name evidence="11" type="ORF">NCTC13291_01814</name>
</gene>
<organism evidence="11 12">
    <name type="scientific">Roseomonas mucosa</name>
    <dbReference type="NCBI Taxonomy" id="207340"/>
    <lineage>
        <taxon>Bacteria</taxon>
        <taxon>Pseudomonadati</taxon>
        <taxon>Pseudomonadota</taxon>
        <taxon>Alphaproteobacteria</taxon>
        <taxon>Acetobacterales</taxon>
        <taxon>Roseomonadaceae</taxon>
        <taxon>Roseomonas</taxon>
    </lineage>
</organism>